<keyword evidence="1" id="KW-0808">Transferase</keyword>
<dbReference type="AlphaFoldDB" id="A0A939ECQ6"/>
<dbReference type="EMBL" id="JAEKJZ010000001">
    <property type="protein sequence ID" value="MBN9670563.1"/>
    <property type="molecule type" value="Genomic_DNA"/>
</dbReference>
<sequence>MKEKTFILGAGCQKCGTSWLHRYMLQSGEFAEGFTKEYHIWDCVDIETMKMMLAPRPSLRHRLQKRNDALLYLMQTKPGFYFKYFDSLCSPEQRLTADITPSYSGLSEERFRFIRQGFEKRNIKCKAVVLIRDPVERIKSNISFMLSKGKTGAGVEAGVTDFVAALRSHFKTEECRLRSSYHETIQRLYGAFEKKEVYVGLYETMFEPAQIEKLSAFLGIEPNFEYSSVYVNKTKNKTKIEAGIDPELEAEIKQTYKDVYEYCHKEFPQTRELWG</sequence>
<dbReference type="Proteomes" id="UP000664096">
    <property type="component" value="Unassembled WGS sequence"/>
</dbReference>
<comment type="caution">
    <text evidence="4">The sequence shown here is derived from an EMBL/GenBank/DDBJ whole genome shotgun (WGS) entry which is preliminary data.</text>
</comment>
<evidence type="ECO:0000259" key="3">
    <source>
        <dbReference type="Pfam" id="PF00685"/>
    </source>
</evidence>
<dbReference type="InterPro" id="IPR037359">
    <property type="entry name" value="NST/OST"/>
</dbReference>
<gene>
    <name evidence="4" type="ORF">JF539_09465</name>
</gene>
<proteinExistence type="predicted"/>
<feature type="domain" description="Sulfotransferase" evidence="3">
    <location>
        <begin position="10"/>
        <end position="223"/>
    </location>
</feature>
<evidence type="ECO:0000256" key="2">
    <source>
        <dbReference type="ARBA" id="ARBA00023180"/>
    </source>
</evidence>
<dbReference type="InterPro" id="IPR000863">
    <property type="entry name" value="Sulfotransferase_dom"/>
</dbReference>
<accession>A0A939ECQ6</accession>
<evidence type="ECO:0000256" key="1">
    <source>
        <dbReference type="ARBA" id="ARBA00022679"/>
    </source>
</evidence>
<dbReference type="InterPro" id="IPR027417">
    <property type="entry name" value="P-loop_NTPase"/>
</dbReference>
<dbReference type="GO" id="GO:0008146">
    <property type="term" value="F:sulfotransferase activity"/>
    <property type="evidence" value="ECO:0007669"/>
    <property type="project" value="InterPro"/>
</dbReference>
<name>A0A939ECQ6_9HYPH</name>
<dbReference type="PANTHER" id="PTHR10605:SF56">
    <property type="entry name" value="BIFUNCTIONAL HEPARAN SULFATE N-DEACETYLASE_N-SULFOTRANSFERASE"/>
    <property type="match status" value="1"/>
</dbReference>
<dbReference type="SUPFAM" id="SSF52540">
    <property type="entry name" value="P-loop containing nucleoside triphosphate hydrolases"/>
    <property type="match status" value="1"/>
</dbReference>
<evidence type="ECO:0000313" key="5">
    <source>
        <dbReference type="Proteomes" id="UP000664096"/>
    </source>
</evidence>
<dbReference type="Gene3D" id="3.40.50.300">
    <property type="entry name" value="P-loop containing nucleotide triphosphate hydrolases"/>
    <property type="match status" value="1"/>
</dbReference>
<organism evidence="4 5">
    <name type="scientific">Roseibium aggregatum</name>
    <dbReference type="NCBI Taxonomy" id="187304"/>
    <lineage>
        <taxon>Bacteria</taxon>
        <taxon>Pseudomonadati</taxon>
        <taxon>Pseudomonadota</taxon>
        <taxon>Alphaproteobacteria</taxon>
        <taxon>Hyphomicrobiales</taxon>
        <taxon>Stappiaceae</taxon>
        <taxon>Roseibium</taxon>
    </lineage>
</organism>
<evidence type="ECO:0000313" key="4">
    <source>
        <dbReference type="EMBL" id="MBN9670563.1"/>
    </source>
</evidence>
<reference evidence="4" key="1">
    <citation type="submission" date="2020-12" db="EMBL/GenBank/DDBJ databases">
        <title>Oil enriched cultivation method for isolating marine PHA-producing bacteria.</title>
        <authorList>
            <person name="Zheng W."/>
            <person name="Yu S."/>
            <person name="Huang Y."/>
        </authorList>
    </citation>
    <scope>NUCLEOTIDE SEQUENCE</scope>
    <source>
        <strain evidence="4">SY-2-12</strain>
    </source>
</reference>
<dbReference type="PANTHER" id="PTHR10605">
    <property type="entry name" value="HEPARAN SULFATE SULFOTRANSFERASE"/>
    <property type="match status" value="1"/>
</dbReference>
<protein>
    <submittedName>
        <fullName evidence="4">Sulfotransferase domain-containing protein</fullName>
    </submittedName>
</protein>
<dbReference type="Pfam" id="PF00685">
    <property type="entry name" value="Sulfotransfer_1"/>
    <property type="match status" value="1"/>
</dbReference>
<dbReference type="RefSeq" id="WP_207140040.1">
    <property type="nucleotide sequence ID" value="NZ_JAEKJZ010000001.1"/>
</dbReference>
<keyword evidence="2" id="KW-0325">Glycoprotein</keyword>